<dbReference type="AlphaFoldDB" id="A0A7K1U813"/>
<dbReference type="InterPro" id="IPR005031">
    <property type="entry name" value="COQ10_START"/>
</dbReference>
<keyword evidence="4" id="KW-1185">Reference proteome</keyword>
<sequence length="240" mass="26597">MNTYQSLNGHGEPRATPLYESSNVLNVSKQGRIASIVSGALLTTSGINNVTRHPIRSLFRLVAGGYLLYRGISGNCPLSAYAGRKLAERHTRTINIRQQLIIDKPRTEVYNFWRLLSNLPLFMRHLAAVTEIDSYHSHWVAKGPAGVGTIEWEAEIIKDEPGSLIGWRSAPGSDIVTAGKVTFEDTVNGGTQMNVIIAYRPPAGYVGTGLAWLLNSTFERMVEKDIQRFRHFVEIGEMTA</sequence>
<dbReference type="Gene3D" id="3.30.530.20">
    <property type="match status" value="1"/>
</dbReference>
<reference evidence="3 4" key="1">
    <citation type="submission" date="2019-12" db="EMBL/GenBank/DDBJ databases">
        <title>Chitinophaga sp. strain ysch24 (GDMCC 1.1355), whole genome shotgun sequence.</title>
        <authorList>
            <person name="Zhang X."/>
        </authorList>
    </citation>
    <scope>NUCLEOTIDE SEQUENCE [LARGE SCALE GENOMIC DNA]</scope>
    <source>
        <strain evidence="4">ysch24</strain>
    </source>
</reference>
<name>A0A7K1U813_9BACT</name>
<dbReference type="Pfam" id="PF03364">
    <property type="entry name" value="Polyketide_cyc"/>
    <property type="match status" value="1"/>
</dbReference>
<protein>
    <submittedName>
        <fullName evidence="3">DUF2892 domain-containing protein</fullName>
    </submittedName>
</protein>
<dbReference type="InterPro" id="IPR047137">
    <property type="entry name" value="ORF3"/>
</dbReference>
<dbReference type="Proteomes" id="UP000461730">
    <property type="component" value="Unassembled WGS sequence"/>
</dbReference>
<organism evidence="3 4">
    <name type="scientific">Chitinophaga tropicalis</name>
    <dbReference type="NCBI Taxonomy" id="2683588"/>
    <lineage>
        <taxon>Bacteria</taxon>
        <taxon>Pseudomonadati</taxon>
        <taxon>Bacteroidota</taxon>
        <taxon>Chitinophagia</taxon>
        <taxon>Chitinophagales</taxon>
        <taxon>Chitinophagaceae</taxon>
        <taxon>Chitinophaga</taxon>
    </lineage>
</organism>
<evidence type="ECO:0000313" key="4">
    <source>
        <dbReference type="Proteomes" id="UP000461730"/>
    </source>
</evidence>
<dbReference type="CDD" id="cd07817">
    <property type="entry name" value="SRPBCC_8"/>
    <property type="match status" value="1"/>
</dbReference>
<dbReference type="PANTHER" id="PTHR33824:SF7">
    <property type="entry name" value="POLYKETIDE CYCLASE_DEHYDRASE AND LIPID TRANSPORT SUPERFAMILY PROTEIN"/>
    <property type="match status" value="1"/>
</dbReference>
<dbReference type="PANTHER" id="PTHR33824">
    <property type="entry name" value="POLYKETIDE CYCLASE/DEHYDRASE AND LIPID TRANSPORT SUPERFAMILY PROTEIN"/>
    <property type="match status" value="1"/>
</dbReference>
<dbReference type="EMBL" id="WRXN01000009">
    <property type="protein sequence ID" value="MVT10492.1"/>
    <property type="molecule type" value="Genomic_DNA"/>
</dbReference>
<dbReference type="RefSeq" id="WP_157307938.1">
    <property type="nucleotide sequence ID" value="NZ_WRXN01000009.1"/>
</dbReference>
<evidence type="ECO:0000259" key="2">
    <source>
        <dbReference type="Pfam" id="PF03364"/>
    </source>
</evidence>
<evidence type="ECO:0000313" key="3">
    <source>
        <dbReference type="EMBL" id="MVT10492.1"/>
    </source>
</evidence>
<dbReference type="SUPFAM" id="SSF55961">
    <property type="entry name" value="Bet v1-like"/>
    <property type="match status" value="1"/>
</dbReference>
<accession>A0A7K1U813</accession>
<proteinExistence type="inferred from homology"/>
<feature type="domain" description="Coenzyme Q-binding protein COQ10 START" evidence="2">
    <location>
        <begin position="103"/>
        <end position="223"/>
    </location>
</feature>
<comment type="similarity">
    <text evidence="1">Belongs to the ribosome association toxin RatA family.</text>
</comment>
<gene>
    <name evidence="3" type="ORF">GO493_19625</name>
</gene>
<dbReference type="InterPro" id="IPR023393">
    <property type="entry name" value="START-like_dom_sf"/>
</dbReference>
<comment type="caution">
    <text evidence="3">The sequence shown here is derived from an EMBL/GenBank/DDBJ whole genome shotgun (WGS) entry which is preliminary data.</text>
</comment>
<evidence type="ECO:0000256" key="1">
    <source>
        <dbReference type="ARBA" id="ARBA00008918"/>
    </source>
</evidence>